<comment type="caution">
    <text evidence="2">The sequence shown here is derived from an EMBL/GenBank/DDBJ whole genome shotgun (WGS) entry which is preliminary data.</text>
</comment>
<reference evidence="3" key="1">
    <citation type="submission" date="2018-05" db="EMBL/GenBank/DDBJ databases">
        <authorList>
            <person name="Liu B.-T."/>
        </authorList>
    </citation>
    <scope>NUCLEOTIDE SEQUENCE [LARGE SCALE GENOMIC DNA]</scope>
    <source>
        <strain evidence="3">WD6-1</strain>
    </source>
</reference>
<evidence type="ECO:0000259" key="1">
    <source>
        <dbReference type="Pfam" id="PF13280"/>
    </source>
</evidence>
<proteinExistence type="predicted"/>
<organism evidence="2 3">
    <name type="scientific">Marinicauda salina</name>
    <dbReference type="NCBI Taxonomy" id="2135793"/>
    <lineage>
        <taxon>Bacteria</taxon>
        <taxon>Pseudomonadati</taxon>
        <taxon>Pseudomonadota</taxon>
        <taxon>Alphaproteobacteria</taxon>
        <taxon>Maricaulales</taxon>
        <taxon>Maricaulaceae</taxon>
        <taxon>Marinicauda</taxon>
    </lineage>
</organism>
<accession>A0A2U2BTR7</accession>
<dbReference type="AlphaFoldDB" id="A0A2U2BTR7"/>
<dbReference type="Pfam" id="PF13280">
    <property type="entry name" value="WYL"/>
    <property type="match status" value="1"/>
</dbReference>
<dbReference type="Gene3D" id="1.10.3680.10">
    <property type="entry name" value="TerB-like"/>
    <property type="match status" value="1"/>
</dbReference>
<dbReference type="Proteomes" id="UP000245168">
    <property type="component" value="Unassembled WGS sequence"/>
</dbReference>
<dbReference type="InterPro" id="IPR026881">
    <property type="entry name" value="WYL_dom"/>
</dbReference>
<feature type="domain" description="WYL" evidence="1">
    <location>
        <begin position="61"/>
        <end position="117"/>
    </location>
</feature>
<keyword evidence="3" id="KW-1185">Reference proteome</keyword>
<evidence type="ECO:0000313" key="2">
    <source>
        <dbReference type="EMBL" id="PWE17396.1"/>
    </source>
</evidence>
<sequence length="287" mass="32611">MPLPLVVFDMLEFRKLLTLIGEKRPDVAAPANLQVEVKAPDEAEMVPEHANEPEPSFGFAEGQCFGIEYVASDGEESRRRITVWDIKLGKNGIPCLLARCHERNATRQFRIDRIQSIIDLDGEIFEPPTEFLIEIFGMDPVFARAAETGSVDMPEFREQARIQAERAERWQQIRDIVVPEMKILAALSLSDGYMQADERGEIVAHLLSLIAHLEPSLEEEDRLVELVKRQRPSPGAVDRAIEQVGKYPRERLDALWATCVRVIEADGQILEEELEFLRTLGVQPYTH</sequence>
<name>A0A2U2BTR7_9PROT</name>
<dbReference type="SUPFAM" id="SSF158682">
    <property type="entry name" value="TerB-like"/>
    <property type="match status" value="1"/>
</dbReference>
<dbReference type="EMBL" id="QEXV01000003">
    <property type="protein sequence ID" value="PWE17396.1"/>
    <property type="molecule type" value="Genomic_DNA"/>
</dbReference>
<dbReference type="InterPro" id="IPR029024">
    <property type="entry name" value="TerB-like"/>
</dbReference>
<protein>
    <recommendedName>
        <fullName evidence="1">WYL domain-containing protein</fullName>
    </recommendedName>
</protein>
<gene>
    <name evidence="2" type="ORF">DDZ18_06850</name>
</gene>
<evidence type="ECO:0000313" key="3">
    <source>
        <dbReference type="Proteomes" id="UP000245168"/>
    </source>
</evidence>